<accession>A0ABT1L9C6</accession>
<keyword evidence="1" id="KW-0413">Isomerase</keyword>
<dbReference type="InterPro" id="IPR004370">
    <property type="entry name" value="4-OT-like_dom"/>
</dbReference>
<dbReference type="Gene3D" id="3.30.429.10">
    <property type="entry name" value="Macrophage Migration Inhibitory Factor"/>
    <property type="match status" value="1"/>
</dbReference>
<protein>
    <submittedName>
        <fullName evidence="3">Tautomerase family protein</fullName>
    </submittedName>
</protein>
<dbReference type="InterPro" id="IPR014347">
    <property type="entry name" value="Tautomerase/MIF_sf"/>
</dbReference>
<name>A0ABT1L9C6_9HYPH</name>
<dbReference type="SUPFAM" id="SSF55331">
    <property type="entry name" value="Tautomerase/MIF"/>
    <property type="match status" value="1"/>
</dbReference>
<sequence length="80" mass="8857">MPHVIVKLYPGRSDAQKRELSEAIARAVMDSVGSAERSISVSVEDVSPDDWQARVYEPEIAGRPDILFKKPGYGRLAEKS</sequence>
<evidence type="ECO:0000313" key="3">
    <source>
        <dbReference type="EMBL" id="MCP8937551.1"/>
    </source>
</evidence>
<dbReference type="PIRSF" id="PIRSF037799">
    <property type="entry name" value="Tautomer_YdcE_prd"/>
    <property type="match status" value="1"/>
</dbReference>
<dbReference type="EMBL" id="JANCLU010000002">
    <property type="protein sequence ID" value="MCP8937551.1"/>
    <property type="molecule type" value="Genomic_DNA"/>
</dbReference>
<evidence type="ECO:0000313" key="4">
    <source>
        <dbReference type="Proteomes" id="UP001205890"/>
    </source>
</evidence>
<dbReference type="RefSeq" id="WP_254738646.1">
    <property type="nucleotide sequence ID" value="NZ_JANCLU010000002.1"/>
</dbReference>
<evidence type="ECO:0000256" key="1">
    <source>
        <dbReference type="ARBA" id="ARBA00023235"/>
    </source>
</evidence>
<comment type="caution">
    <text evidence="3">The sequence shown here is derived from an EMBL/GenBank/DDBJ whole genome shotgun (WGS) entry which is preliminary data.</text>
</comment>
<dbReference type="InterPro" id="IPR017284">
    <property type="entry name" value="Tautomerase_PptA"/>
</dbReference>
<reference evidence="3 4" key="1">
    <citation type="submission" date="2022-07" db="EMBL/GenBank/DDBJ databases">
        <authorList>
            <person name="Li W.-J."/>
            <person name="Deng Q.-Q."/>
        </authorList>
    </citation>
    <scope>NUCLEOTIDE SEQUENCE [LARGE SCALE GENOMIC DNA]</scope>
    <source>
        <strain evidence="3 4">SYSU M60028</strain>
    </source>
</reference>
<dbReference type="Pfam" id="PF01361">
    <property type="entry name" value="Tautomerase"/>
    <property type="match status" value="1"/>
</dbReference>
<proteinExistence type="predicted"/>
<gene>
    <name evidence="3" type="ORF">NK718_03405</name>
</gene>
<organism evidence="3 4">
    <name type="scientific">Alsobacter ponti</name>
    <dbReference type="NCBI Taxonomy" id="2962936"/>
    <lineage>
        <taxon>Bacteria</taxon>
        <taxon>Pseudomonadati</taxon>
        <taxon>Pseudomonadota</taxon>
        <taxon>Alphaproteobacteria</taxon>
        <taxon>Hyphomicrobiales</taxon>
        <taxon>Alsobacteraceae</taxon>
        <taxon>Alsobacter</taxon>
    </lineage>
</organism>
<dbReference type="Proteomes" id="UP001205890">
    <property type="component" value="Unassembled WGS sequence"/>
</dbReference>
<keyword evidence="4" id="KW-1185">Reference proteome</keyword>
<feature type="domain" description="4-oxalocrotonate tautomerase-like" evidence="2">
    <location>
        <begin position="2"/>
        <end position="53"/>
    </location>
</feature>
<evidence type="ECO:0000259" key="2">
    <source>
        <dbReference type="Pfam" id="PF01361"/>
    </source>
</evidence>